<dbReference type="EMBL" id="MNBE01000569">
    <property type="protein sequence ID" value="OKP08253.1"/>
    <property type="molecule type" value="Genomic_DNA"/>
</dbReference>
<evidence type="ECO:0000256" key="1">
    <source>
        <dbReference type="SAM" id="MobiDB-lite"/>
    </source>
</evidence>
<proteinExistence type="predicted"/>
<keyword evidence="3" id="KW-1185">Reference proteome</keyword>
<protein>
    <submittedName>
        <fullName evidence="2">Uncharacterized protein</fullName>
    </submittedName>
</protein>
<gene>
    <name evidence="2" type="ORF">PENSUB_5620</name>
</gene>
<evidence type="ECO:0000313" key="3">
    <source>
        <dbReference type="Proteomes" id="UP000186955"/>
    </source>
</evidence>
<dbReference type="Proteomes" id="UP000186955">
    <property type="component" value="Unassembled WGS sequence"/>
</dbReference>
<sequence>MEQEFVIGQDEDSTEQLPNITANLQAYRSKKLVRYPKLVTYWSNGEQLCEQRPFDWDEFEVLNQAHGGHKGFWREGVSIGGSNLGLRSHSQSLVKKVGPGSQALRLPGYQWWVELPFMYDTGASCMSIYHGDLNMLMGPPRIPPKPLVPRPLRLILHNRLGRYTDERHRNRSHPPRQSRSQREKSNTLDSNGMYRQAGLLQRRKFNA</sequence>
<accession>A0A1Q5U6Z2</accession>
<evidence type="ECO:0000313" key="2">
    <source>
        <dbReference type="EMBL" id="OKP08253.1"/>
    </source>
</evidence>
<name>A0A1Q5U6Z2_9EURO</name>
<dbReference type="AlphaFoldDB" id="A0A1Q5U6Z2"/>
<dbReference type="STRING" id="1316194.A0A1Q5U6Z2"/>
<organism evidence="2 3">
    <name type="scientific">Penicillium subrubescens</name>
    <dbReference type="NCBI Taxonomy" id="1316194"/>
    <lineage>
        <taxon>Eukaryota</taxon>
        <taxon>Fungi</taxon>
        <taxon>Dikarya</taxon>
        <taxon>Ascomycota</taxon>
        <taxon>Pezizomycotina</taxon>
        <taxon>Eurotiomycetes</taxon>
        <taxon>Eurotiomycetidae</taxon>
        <taxon>Eurotiales</taxon>
        <taxon>Aspergillaceae</taxon>
        <taxon>Penicillium</taxon>
    </lineage>
</organism>
<feature type="region of interest" description="Disordered" evidence="1">
    <location>
        <begin position="163"/>
        <end position="195"/>
    </location>
</feature>
<comment type="caution">
    <text evidence="2">The sequence shown here is derived from an EMBL/GenBank/DDBJ whole genome shotgun (WGS) entry which is preliminary data.</text>
</comment>
<reference evidence="2 3" key="1">
    <citation type="submission" date="2016-10" db="EMBL/GenBank/DDBJ databases">
        <title>Genome sequence of the ascomycete fungus Penicillium subrubescens.</title>
        <authorList>
            <person name="De Vries R.P."/>
            <person name="Peng M."/>
            <person name="Dilokpimol A."/>
            <person name="Hilden K."/>
            <person name="Makela M.R."/>
            <person name="Grigoriev I."/>
            <person name="Riley R."/>
            <person name="Granchi Z."/>
        </authorList>
    </citation>
    <scope>NUCLEOTIDE SEQUENCE [LARGE SCALE GENOMIC DNA]</scope>
    <source>
        <strain evidence="2 3">CBS 132785</strain>
    </source>
</reference>